<dbReference type="PANTHER" id="PTHR33048">
    <property type="entry name" value="PTH11-LIKE INTEGRAL MEMBRANE PROTEIN (AFU_ORTHOLOGUE AFUA_5G11245)"/>
    <property type="match status" value="1"/>
</dbReference>
<reference evidence="8 9" key="1">
    <citation type="submission" date="2015-02" db="EMBL/GenBank/DDBJ databases">
        <title>Draft Genome Sequences of Two Closely-Related Aflatoxigenic Aspergillus Species Obtained from the Cote d'Ivoire.</title>
        <authorList>
            <person name="Moore G.G."/>
            <person name="Beltz S.B."/>
            <person name="Mack B.M."/>
        </authorList>
    </citation>
    <scope>NUCLEOTIDE SEQUENCE [LARGE SCALE GENOMIC DNA]</scope>
    <source>
        <strain evidence="8 9">SRRC1468</strain>
    </source>
</reference>
<dbReference type="GO" id="GO:0016020">
    <property type="term" value="C:membrane"/>
    <property type="evidence" value="ECO:0007669"/>
    <property type="project" value="UniProtKB-SubCell"/>
</dbReference>
<dbReference type="OrthoDB" id="5417887at2759"/>
<evidence type="ECO:0000256" key="5">
    <source>
        <dbReference type="ARBA" id="ARBA00038359"/>
    </source>
</evidence>
<feature type="transmembrane region" description="Helical" evidence="6">
    <location>
        <begin position="106"/>
        <end position="127"/>
    </location>
</feature>
<feature type="transmembrane region" description="Helical" evidence="6">
    <location>
        <begin position="134"/>
        <end position="155"/>
    </location>
</feature>
<comment type="subcellular location">
    <subcellularLocation>
        <location evidence="1">Membrane</location>
        <topology evidence="1">Multi-pass membrane protein</topology>
    </subcellularLocation>
</comment>
<gene>
    <name evidence="8" type="ORF">ARAM_007358</name>
</gene>
<dbReference type="Proteomes" id="UP000034291">
    <property type="component" value="Unassembled WGS sequence"/>
</dbReference>
<evidence type="ECO:0000256" key="2">
    <source>
        <dbReference type="ARBA" id="ARBA00022692"/>
    </source>
</evidence>
<dbReference type="InterPro" id="IPR052337">
    <property type="entry name" value="SAT4-like"/>
</dbReference>
<keyword evidence="2 6" id="KW-0812">Transmembrane</keyword>
<comment type="caution">
    <text evidence="8">The sequence shown here is derived from an EMBL/GenBank/DDBJ whole genome shotgun (WGS) entry which is preliminary data.</text>
</comment>
<dbReference type="EMBL" id="JZBS01003421">
    <property type="protein sequence ID" value="KKK15009.1"/>
    <property type="molecule type" value="Genomic_DNA"/>
</dbReference>
<keyword evidence="9" id="KW-1185">Reference proteome</keyword>
<dbReference type="STRING" id="308745.A0A0F8U5I7"/>
<evidence type="ECO:0000256" key="1">
    <source>
        <dbReference type="ARBA" id="ARBA00004141"/>
    </source>
</evidence>
<feature type="domain" description="Rhodopsin" evidence="7">
    <location>
        <begin position="38"/>
        <end position="296"/>
    </location>
</feature>
<feature type="transmembrane region" description="Helical" evidence="6">
    <location>
        <begin position="202"/>
        <end position="220"/>
    </location>
</feature>
<proteinExistence type="inferred from homology"/>
<sequence>MSSAAETPSPAFLAESQTTTVKAVMWLMSLTPLVFVILRLYVRLHLKRVFGWDDLIAAAAVACLLGYAAVCHAAADIGLGRHVQVVAQNPKDLVNLARLSSISQTLAIMACAWGKTSFAVTLLRIVVKRWMTVLLCFIIITVNVINLLAALFVFVQCKDPRRNWDPSVKTKCWPTHVFTDYSLFVGGMCSANPDLMPSADGFPAYSGMQDFILALLPWTIVWNLQMKKKEKIGVAIAMSLGVFAGAAAIVKTCYLVTLSAKADFTWELTPLLNWAAVEDGLTIIASSIPTLKPLLTKIFPTSASQESYNMLPPGAQKEKRRIKFDTSLYATQVDTVQVHEPADEALTGSQQSILPVKEEDKINLTTEVSVTYKAN</sequence>
<protein>
    <recommendedName>
        <fullName evidence="7">Rhodopsin domain-containing protein</fullName>
    </recommendedName>
</protein>
<keyword evidence="4 6" id="KW-0472">Membrane</keyword>
<evidence type="ECO:0000313" key="9">
    <source>
        <dbReference type="Proteomes" id="UP000034291"/>
    </source>
</evidence>
<keyword evidence="3 6" id="KW-1133">Transmembrane helix</keyword>
<evidence type="ECO:0000256" key="4">
    <source>
        <dbReference type="ARBA" id="ARBA00023136"/>
    </source>
</evidence>
<evidence type="ECO:0000256" key="6">
    <source>
        <dbReference type="SAM" id="Phobius"/>
    </source>
</evidence>
<feature type="transmembrane region" description="Helical" evidence="6">
    <location>
        <begin position="54"/>
        <end position="75"/>
    </location>
</feature>
<organism evidence="8 9">
    <name type="scientific">Aspergillus rambellii</name>
    <dbReference type="NCBI Taxonomy" id="308745"/>
    <lineage>
        <taxon>Eukaryota</taxon>
        <taxon>Fungi</taxon>
        <taxon>Dikarya</taxon>
        <taxon>Ascomycota</taxon>
        <taxon>Pezizomycotina</taxon>
        <taxon>Eurotiomycetes</taxon>
        <taxon>Eurotiomycetidae</taxon>
        <taxon>Eurotiales</taxon>
        <taxon>Aspergillaceae</taxon>
        <taxon>Aspergillus</taxon>
        <taxon>Aspergillus subgen. Nidulantes</taxon>
    </lineage>
</organism>
<evidence type="ECO:0000259" key="7">
    <source>
        <dbReference type="Pfam" id="PF20684"/>
    </source>
</evidence>
<feature type="transmembrane region" description="Helical" evidence="6">
    <location>
        <begin position="23"/>
        <end position="42"/>
    </location>
</feature>
<evidence type="ECO:0000256" key="3">
    <source>
        <dbReference type="ARBA" id="ARBA00022989"/>
    </source>
</evidence>
<name>A0A0F8U5I7_9EURO</name>
<dbReference type="PANTHER" id="PTHR33048:SF42">
    <property type="entry name" value="INTEGRAL MEMBRANE PROTEIN"/>
    <property type="match status" value="1"/>
</dbReference>
<accession>A0A0F8U5I7</accession>
<dbReference type="InterPro" id="IPR049326">
    <property type="entry name" value="Rhodopsin_dom_fungi"/>
</dbReference>
<dbReference type="Pfam" id="PF20684">
    <property type="entry name" value="Fung_rhodopsin"/>
    <property type="match status" value="1"/>
</dbReference>
<dbReference type="AlphaFoldDB" id="A0A0F8U5I7"/>
<comment type="similarity">
    <text evidence="5">Belongs to the SAT4 family.</text>
</comment>
<feature type="transmembrane region" description="Helical" evidence="6">
    <location>
        <begin position="232"/>
        <end position="250"/>
    </location>
</feature>
<evidence type="ECO:0000313" key="8">
    <source>
        <dbReference type="EMBL" id="KKK15009.1"/>
    </source>
</evidence>